<name>A0A0A6XG11_ACTUT</name>
<dbReference type="RefSeq" id="WP_043522209.1">
    <property type="nucleotide sequence ID" value="NZ_BAABKU010000001.1"/>
</dbReference>
<sequence length="455" mass="48554">MTVQPFRLGDTAFARLGAGRPDGDTLGALRRAEHSRSLLLLREVRRQVSDTPAWYAAQLATAPEEAARWVTDPMTALWAAHCLRSGPCDPGPRGPHVLTVTRNGLPLTVRLEDTDPIRSRLGLTPAPPLAADQARRWHELLDRAWELLAGRHRPAAEVLAAVLRVIVPVLPDPVAEGISATSAEAFGAVALSAPATPDALAAGLLHETQHSILNATHLLFPLVEPDGPPGYSPWRDDPRPAFGVLHGAYAYLAVTRFRRSAPGAAAAFEFARWRGAVAEAAEALLTGGELTPAGTRFVTALRDEVTPWLDEPVDPAIQRLADLANADHRARWRLRNLAVDDADTARLVAAWDAGSEPPEITPVLVPGGGRALENSPRLPLIRAVLHGSKPGDGADAATVRGDDRAALPAYEKGRDWGGLALVSPHPALRRRPEVVRAAATALPQAPLNALAAWLS</sequence>
<accession>A0A0A6XG11</accession>
<dbReference type="eggNOG" id="COG0641">
    <property type="taxonomic scope" value="Bacteria"/>
</dbReference>
<dbReference type="InterPro" id="IPR026337">
    <property type="entry name" value="AKG_HExxH"/>
</dbReference>
<dbReference type="NCBIfam" id="TIGR04267">
    <property type="entry name" value="mod_HExxH"/>
    <property type="match status" value="1"/>
</dbReference>
<dbReference type="Proteomes" id="UP000054537">
    <property type="component" value="Unassembled WGS sequence"/>
</dbReference>
<evidence type="ECO:0000313" key="2">
    <source>
        <dbReference type="Proteomes" id="UP000054537"/>
    </source>
</evidence>
<protein>
    <recommendedName>
        <fullName evidence="3">HEXXH motif domain-containing protein</fullName>
    </recommendedName>
</protein>
<organism evidence="1 2">
    <name type="scientific">Actinoplanes utahensis</name>
    <dbReference type="NCBI Taxonomy" id="1869"/>
    <lineage>
        <taxon>Bacteria</taxon>
        <taxon>Bacillati</taxon>
        <taxon>Actinomycetota</taxon>
        <taxon>Actinomycetes</taxon>
        <taxon>Micromonosporales</taxon>
        <taxon>Micromonosporaceae</taxon>
        <taxon>Actinoplanes</taxon>
    </lineage>
</organism>
<evidence type="ECO:0008006" key="3">
    <source>
        <dbReference type="Google" id="ProtNLM"/>
    </source>
</evidence>
<evidence type="ECO:0000313" key="1">
    <source>
        <dbReference type="EMBL" id="KHD79052.1"/>
    </source>
</evidence>
<keyword evidence="2" id="KW-1185">Reference proteome</keyword>
<dbReference type="EMBL" id="JRTT01000002">
    <property type="protein sequence ID" value="KHD79052.1"/>
    <property type="molecule type" value="Genomic_DNA"/>
</dbReference>
<proteinExistence type="predicted"/>
<gene>
    <name evidence="1" type="ORF">MB27_01885</name>
</gene>
<dbReference type="STRING" id="1869.MB27_01885"/>
<comment type="caution">
    <text evidence="1">The sequence shown here is derived from an EMBL/GenBank/DDBJ whole genome shotgun (WGS) entry which is preliminary data.</text>
</comment>
<reference evidence="1 2" key="1">
    <citation type="submission" date="2014-10" db="EMBL/GenBank/DDBJ databases">
        <title>Draft genome sequence of Actinoplanes utahensis NRRL 12052.</title>
        <authorList>
            <person name="Velasco-Bucheli B."/>
            <person name="del Cerro C."/>
            <person name="Hormigo D."/>
            <person name="Garcia J.L."/>
            <person name="Acebal C."/>
            <person name="Arroyo M."/>
            <person name="de la Mata I."/>
        </authorList>
    </citation>
    <scope>NUCLEOTIDE SEQUENCE [LARGE SCALE GENOMIC DNA]</scope>
    <source>
        <strain evidence="1 2">NRRL 12052</strain>
    </source>
</reference>
<dbReference type="AlphaFoldDB" id="A0A0A6XG11"/>
<dbReference type="OrthoDB" id="796761at2"/>